<feature type="region of interest" description="Disordered" evidence="6">
    <location>
        <begin position="1350"/>
        <end position="1371"/>
    </location>
</feature>
<accession>A0AAN6GG25</accession>
<feature type="region of interest" description="Disordered" evidence="6">
    <location>
        <begin position="329"/>
        <end position="378"/>
    </location>
</feature>
<feature type="compositionally biased region" description="Low complexity" evidence="6">
    <location>
        <begin position="1355"/>
        <end position="1371"/>
    </location>
</feature>
<feature type="compositionally biased region" description="Low complexity" evidence="6">
    <location>
        <begin position="1626"/>
        <end position="1639"/>
    </location>
</feature>
<keyword evidence="5" id="KW-0175">Coiled coil</keyword>
<feature type="compositionally biased region" description="Low complexity" evidence="6">
    <location>
        <begin position="2473"/>
        <end position="2485"/>
    </location>
</feature>
<feature type="compositionally biased region" description="Low complexity" evidence="6">
    <location>
        <begin position="820"/>
        <end position="846"/>
    </location>
</feature>
<feature type="compositionally biased region" description="Low complexity" evidence="6">
    <location>
        <begin position="707"/>
        <end position="719"/>
    </location>
</feature>
<feature type="region of interest" description="Disordered" evidence="6">
    <location>
        <begin position="1732"/>
        <end position="1755"/>
    </location>
</feature>
<feature type="compositionally biased region" description="Low complexity" evidence="6">
    <location>
        <begin position="985"/>
        <end position="1006"/>
    </location>
</feature>
<feature type="compositionally biased region" description="Low complexity" evidence="6">
    <location>
        <begin position="1732"/>
        <end position="1753"/>
    </location>
</feature>
<feature type="region of interest" description="Disordered" evidence="6">
    <location>
        <begin position="527"/>
        <end position="568"/>
    </location>
</feature>
<dbReference type="PANTHER" id="PTHR23216:SF1">
    <property type="entry name" value="NUCLEOLAR AND COILED-BODY PHOSPHOPROTEIN 1"/>
    <property type="match status" value="1"/>
</dbReference>
<feature type="compositionally biased region" description="Low complexity" evidence="6">
    <location>
        <begin position="1845"/>
        <end position="1865"/>
    </location>
</feature>
<protein>
    <recommendedName>
        <fullName evidence="7">RING-type domain-containing protein</fullName>
    </recommendedName>
</protein>
<feature type="compositionally biased region" description="Pro residues" evidence="6">
    <location>
        <begin position="359"/>
        <end position="375"/>
    </location>
</feature>
<feature type="region of interest" description="Disordered" evidence="6">
    <location>
        <begin position="242"/>
        <end position="305"/>
    </location>
</feature>
<feature type="coiled-coil region" evidence="5">
    <location>
        <begin position="415"/>
        <end position="449"/>
    </location>
</feature>
<dbReference type="InterPro" id="IPR013083">
    <property type="entry name" value="Znf_RING/FYVE/PHD"/>
</dbReference>
<feature type="compositionally biased region" description="Low complexity" evidence="6">
    <location>
        <begin position="341"/>
        <end position="350"/>
    </location>
</feature>
<dbReference type="PROSITE" id="PS50089">
    <property type="entry name" value="ZF_RING_2"/>
    <property type="match status" value="1"/>
</dbReference>
<feature type="compositionally biased region" description="Polar residues" evidence="6">
    <location>
        <begin position="850"/>
        <end position="860"/>
    </location>
</feature>
<feature type="compositionally biased region" description="Low complexity" evidence="6">
    <location>
        <begin position="1394"/>
        <end position="1407"/>
    </location>
</feature>
<feature type="region of interest" description="Disordered" evidence="6">
    <location>
        <begin position="900"/>
        <end position="1091"/>
    </location>
</feature>
<feature type="region of interest" description="Disordered" evidence="6">
    <location>
        <begin position="1439"/>
        <end position="1461"/>
    </location>
</feature>
<feature type="compositionally biased region" description="Low complexity" evidence="6">
    <location>
        <begin position="2410"/>
        <end position="2423"/>
    </location>
</feature>
<feature type="compositionally biased region" description="Basic and acidic residues" evidence="6">
    <location>
        <begin position="2552"/>
        <end position="2562"/>
    </location>
</feature>
<proteinExistence type="predicted"/>
<feature type="compositionally biased region" description="Pro residues" evidence="6">
    <location>
        <begin position="289"/>
        <end position="304"/>
    </location>
</feature>
<feature type="compositionally biased region" description="Low complexity" evidence="6">
    <location>
        <begin position="28"/>
        <end position="58"/>
    </location>
</feature>
<feature type="region of interest" description="Disordered" evidence="6">
    <location>
        <begin position="28"/>
        <end position="141"/>
    </location>
</feature>
<feature type="coiled-coil region" evidence="5">
    <location>
        <begin position="610"/>
        <end position="644"/>
    </location>
</feature>
<dbReference type="Proteomes" id="UP001176521">
    <property type="component" value="Unassembled WGS sequence"/>
</dbReference>
<feature type="compositionally biased region" description="Low complexity" evidence="6">
    <location>
        <begin position="90"/>
        <end position="108"/>
    </location>
</feature>
<keyword evidence="2 4" id="KW-0863">Zinc-finger</keyword>
<dbReference type="InterPro" id="IPR017907">
    <property type="entry name" value="Znf_RING_CS"/>
</dbReference>
<feature type="region of interest" description="Disordered" evidence="6">
    <location>
        <begin position="1496"/>
        <end position="1523"/>
    </location>
</feature>
<reference evidence="8" key="1">
    <citation type="journal article" date="2023" name="PhytoFront">
        <title>Draft Genome Resources of Seven Strains of Tilletia horrida, Causal Agent of Kernel Smut of Rice.</title>
        <authorList>
            <person name="Khanal S."/>
            <person name="Antony Babu S."/>
            <person name="Zhou X.G."/>
        </authorList>
    </citation>
    <scope>NUCLEOTIDE SEQUENCE</scope>
    <source>
        <strain evidence="8">TX3</strain>
    </source>
</reference>
<name>A0AAN6GG25_9BASI</name>
<evidence type="ECO:0000259" key="7">
    <source>
        <dbReference type="PROSITE" id="PS50089"/>
    </source>
</evidence>
<dbReference type="InterPro" id="IPR001841">
    <property type="entry name" value="Znf_RING"/>
</dbReference>
<comment type="caution">
    <text evidence="8">The sequence shown here is derived from an EMBL/GenBank/DDBJ whole genome shotgun (WGS) entry which is preliminary data.</text>
</comment>
<dbReference type="Pfam" id="PF00097">
    <property type="entry name" value="zf-C3HC4"/>
    <property type="match status" value="1"/>
</dbReference>
<feature type="compositionally biased region" description="Basic and acidic residues" evidence="6">
    <location>
        <begin position="1558"/>
        <end position="1567"/>
    </location>
</feature>
<feature type="compositionally biased region" description="Polar residues" evidence="6">
    <location>
        <begin position="762"/>
        <end position="772"/>
    </location>
</feature>
<feature type="compositionally biased region" description="Low complexity" evidence="6">
    <location>
        <begin position="1958"/>
        <end position="1973"/>
    </location>
</feature>
<dbReference type="EMBL" id="JAPDMQ010000097">
    <property type="protein sequence ID" value="KAK0535369.1"/>
    <property type="molecule type" value="Genomic_DNA"/>
</dbReference>
<evidence type="ECO:0000256" key="3">
    <source>
        <dbReference type="ARBA" id="ARBA00022833"/>
    </source>
</evidence>
<sequence>MSSNGSSSGNSNSGNSADDVFAGIAQAAAEAEADAAARAAQQQPSSSSSTALPSLIAALPTFLPAPNDEARIRTRTQPRSQDDDDDDSQRPPATTAASTTNTPLSAKAAGKRKASAEPEEDQEQQQQQQPRKGSKRQREEQPAALLSAYNCPICLSPPVNATTTSCGHLFCGDCLFNALRTQASNRSVTERFHSTFLGSNSFARPPAAAAAAAPPLRIGQPGYLPHAWSAFRVIRDQLRDHTAPGNTADAAQPAATRGSGGPASTTSSSATGQANAASAPGTNTAAAPPAAPAPPPEVFPPLPDNPEVASIRLELVGARAAIDHILAEPTPDLIAPPPNPSSSSSSSSSSTRASRAVNLPPPRPLSPPIPPPMPPASLLTTPEATELVRQEAAARAHFDHARAALRSQQANLAYRTRLLAAHNRAQEVLARLEDAVQAQLAQRAAERAQLMRSLPIPPWLGSGNGGTVLPTDYDLQESFDFWMMVPDDEVDMDSRDSLHWARAVLQSQIQPVEPAAAAEAVSASTSSSASTSASATAPTSAAGPSTSAQGDASAPSSSSASSSTADALSTAIAAPAPTPSPEQERQAQLAAHLRAVNRAIEHQRHDAQTRDQMRAQLLAAASSVRALERERRVAEMLSEDARARFREAQHRWFSAREATYRQAEIRAADGPASSTGAARAGSTSRATAGNRTTERTQSEDIMDIPLLRHSSSGSSLRRSGAIRLPMTSSGSSSSGHGHGSASSSFARAAAGADDSRASAASVTRTRTQSRVSFATVPDEDSSDDMGSEEEFEDVEMPPDTESESEGDEDEAEETTRTGRRNSASASSSAPASTSVAPAAASNAPAAQQEPPRSTNPNGTVPASPDFSLYSRALGHRPGSARPPFLDDVEDDWWDERRNMGSSQWWQASRGSRAPPPSTAPPPTESAAAAGARPTTRTSESTGVWPATERALPLPPASSSTSHPYRIRGSGTPGGDVASRLDTLFSSSSSSSSASASRAGAADHAPSSAQGVQTEWADYPGVSGSGIGAGSSRPHVSFAEEGLPSWRASATGASAGAGSSSTAGTGTPQAGPSGSSHSGAVEQRVPQPVFSWLGPGADDDLATAGVGGRALRLIVDSASDSGLSGAEGEEDEVARMQMEMDREMEIERAARRERSRLRLEDAHRLAAYPSGGAAAAAAAAVAGGSGRALMNTRGHSDDLEALALASARNDTFASLRRDEERRRVRSMVREEMRALMDRHPPPVPANYRVRQNPLVRRATEELLGPAPAPPSSSHASSSSSSALAGAGAGASAGPSSAARGSAIVPTQEQDREDDRTLSRAGFGLAVRHMQRLTQLVGDNVAVARTHLGHMSEAPASSGSGSGSQPQPQSQPQSRILERIDMLVGQLRAALEEVGTGTSSTTTSTQSATNGPPALTADSSSRRIAPLPSWSFRPAAATIMNPFPTTSSASASSSRARRTNTEDELSRMFREEFDRVNAMPQDEFEAYVANARAESAVLAPTSSSRRPEVSQPPPPASSSRTTSAMPTNANGMFIFTGSAANAGSSAVPFDFRVDRNLSRPLAEDEARDGNEDESQLTPAGRWSRIHELAGRVSEERERSLSSAAAAVPVDVDTTAAGASATRPSGTDSSAYSLSRRSSLIRSRGRRIRPSSSSTSTAESNRPDINFVATLPTTTGIQTGSSPTAPASAAGSSALPSGTAATSAGASHRAGAATRSVASLVEQLRARAMPASGAAAAAAQPAPSSQSTAAAAPSTSRNSEFNTALASLLRSLTRSHESPAFPQAEAAAVHTYAQAALVRQVGALRELPVLEQRMLLRDLYMRVRFRLHALRGRHGAAEQRSPLEPQQSTNAGASATTATAAARPSSGSVDALRSGSGSGSLGASAAAAGASPSPLDSMHDAIHIYEGIAIILERLRTEAEAQVVGDRTLPSYSFSAYFGSEEAAVAHMSTLRTPLISSAIGAPSSSSLSRAASRRANPTPFGSGMPFPPLAAPRSSSGTMAAASQLPDSLMGGTCPMCRAPIGGFNVGCEPLPSGADEAEAEVAAVAAASASVSSMAHAAGRSATASSSRERLVPPRMLRGLRFTVGVPADQTDLVRKREAVAEPAAKRVRIDGGKDDVAVEGVDDEGLAAASGVVDKGKEKEKEEQEKDKQVKKEKVEGDERQKEKGKRKREEADSDGAGGAAVSTPWTFGSVPRTSRNAAGTAAANTSTLTASSMTTSAPTDIFSRNASAAERGEQRRASLRSSPFFAGARLAFPPLAQVDLSPARSRPSLGAATAPVYENDDAAADPYAGLSALLRERERAISAAGASASPSSLVHTDSSAQHRLFRMLPRRARGSGGTLRADGSLDDDGLTIAMRTGNGDRGRGGGSSSRDPIVIDDDDDHNQGVEMTGVHRTMPATTDGGSDRDHDGSASATTSESSNTTGAAGGSVLLSDPSSAHLHTPNFAPSGGRLDPIIVPSPSSALPMVVTGSSGGASSSSSSTLSSSQHLAGNILDSAGGDAVAVAVAMAVAGPGPGPGDQVDHPPSAGAAEASVRPLKRRRTAADDGDDERLVDEAMRFGHLP</sequence>
<feature type="compositionally biased region" description="Low complexity" evidence="6">
    <location>
        <begin position="1647"/>
        <end position="1657"/>
    </location>
</feature>
<feature type="region of interest" description="Disordered" evidence="6">
    <location>
        <begin position="2120"/>
        <end position="2238"/>
    </location>
</feature>
<gene>
    <name evidence="8" type="ORF">OC842_002347</name>
</gene>
<feature type="region of interest" description="Disordered" evidence="6">
    <location>
        <begin position="1958"/>
        <end position="1984"/>
    </location>
</feature>
<evidence type="ECO:0000256" key="4">
    <source>
        <dbReference type="PROSITE-ProRule" id="PRU00175"/>
    </source>
</evidence>
<dbReference type="InterPro" id="IPR039191">
    <property type="entry name" value="Nopp140-like"/>
</dbReference>
<feature type="region of interest" description="Disordered" evidence="6">
    <location>
        <begin position="666"/>
        <end position="887"/>
    </location>
</feature>
<feature type="compositionally biased region" description="Low complexity" evidence="6">
    <location>
        <begin position="924"/>
        <end position="938"/>
    </location>
</feature>
<feature type="compositionally biased region" description="Low complexity" evidence="6">
    <location>
        <begin position="1047"/>
        <end position="1075"/>
    </location>
</feature>
<feature type="compositionally biased region" description="Low complexity" evidence="6">
    <location>
        <begin position="1443"/>
        <end position="1452"/>
    </location>
</feature>
<feature type="region of interest" description="Disordered" evidence="6">
    <location>
        <begin position="1262"/>
        <end position="1314"/>
    </location>
</feature>
<evidence type="ECO:0000256" key="6">
    <source>
        <dbReference type="SAM" id="MobiDB-lite"/>
    </source>
</evidence>
<feature type="compositionally biased region" description="Basic and acidic residues" evidence="6">
    <location>
        <begin position="2134"/>
        <end position="2162"/>
    </location>
</feature>
<feature type="compositionally biased region" description="Low complexity" evidence="6">
    <location>
        <begin position="672"/>
        <end position="689"/>
    </location>
</feature>
<feature type="region of interest" description="Disordered" evidence="6">
    <location>
        <begin position="1558"/>
        <end position="1580"/>
    </location>
</feature>
<evidence type="ECO:0000256" key="2">
    <source>
        <dbReference type="ARBA" id="ARBA00022771"/>
    </source>
</evidence>
<dbReference type="SUPFAM" id="SSF57850">
    <property type="entry name" value="RING/U-box"/>
    <property type="match status" value="1"/>
</dbReference>
<keyword evidence="3" id="KW-0862">Zinc</keyword>
<feature type="compositionally biased region" description="Acidic residues" evidence="6">
    <location>
        <begin position="777"/>
        <end position="812"/>
    </location>
</feature>
<feature type="compositionally biased region" description="Low complexity" evidence="6">
    <location>
        <begin position="2194"/>
        <end position="2218"/>
    </location>
</feature>
<organism evidence="8 9">
    <name type="scientific">Tilletia horrida</name>
    <dbReference type="NCBI Taxonomy" id="155126"/>
    <lineage>
        <taxon>Eukaryota</taxon>
        <taxon>Fungi</taxon>
        <taxon>Dikarya</taxon>
        <taxon>Basidiomycota</taxon>
        <taxon>Ustilaginomycotina</taxon>
        <taxon>Exobasidiomycetes</taxon>
        <taxon>Tilletiales</taxon>
        <taxon>Tilletiaceae</taxon>
        <taxon>Tilletia</taxon>
    </lineage>
</organism>
<feature type="domain" description="RING-type" evidence="7">
    <location>
        <begin position="151"/>
        <end position="175"/>
    </location>
</feature>
<dbReference type="GO" id="GO:0008270">
    <property type="term" value="F:zinc ion binding"/>
    <property type="evidence" value="ECO:0007669"/>
    <property type="project" value="UniProtKB-KW"/>
</dbReference>
<feature type="compositionally biased region" description="Low complexity" evidence="6">
    <location>
        <begin position="728"/>
        <end position="761"/>
    </location>
</feature>
<feature type="region of interest" description="Disordered" evidence="6">
    <location>
        <begin position="2333"/>
        <end position="2486"/>
    </location>
</feature>
<feature type="region of interest" description="Disordered" evidence="6">
    <location>
        <begin position="2509"/>
        <end position="2562"/>
    </location>
</feature>
<dbReference type="PANTHER" id="PTHR23216">
    <property type="entry name" value="NUCLEOLAR AND COILED-BODY PHOSPHOPROTEIN 1"/>
    <property type="match status" value="1"/>
</dbReference>
<feature type="compositionally biased region" description="Low complexity" evidence="6">
    <location>
        <begin position="1270"/>
        <end position="1301"/>
    </location>
</feature>
<evidence type="ECO:0000256" key="5">
    <source>
        <dbReference type="SAM" id="Coils"/>
    </source>
</evidence>
<feature type="region of interest" description="Disordered" evidence="6">
    <location>
        <begin position="1612"/>
        <end position="1705"/>
    </location>
</feature>
<keyword evidence="1" id="KW-0479">Metal-binding</keyword>
<feature type="compositionally biased region" description="Low complexity" evidence="6">
    <location>
        <begin position="253"/>
        <end position="288"/>
    </location>
</feature>
<feature type="region of interest" description="Disordered" evidence="6">
    <location>
        <begin position="1830"/>
        <end position="1871"/>
    </location>
</feature>
<feature type="compositionally biased region" description="Low complexity" evidence="6">
    <location>
        <begin position="1676"/>
        <end position="1705"/>
    </location>
</feature>
<dbReference type="InterPro" id="IPR018957">
    <property type="entry name" value="Znf_C3HC4_RING-type"/>
</dbReference>
<dbReference type="Gene3D" id="3.30.40.10">
    <property type="entry name" value="Zinc/RING finger domain, C3HC4 (zinc finger)"/>
    <property type="match status" value="1"/>
</dbReference>
<evidence type="ECO:0000313" key="8">
    <source>
        <dbReference type="EMBL" id="KAK0535369.1"/>
    </source>
</evidence>
<feature type="compositionally biased region" description="Pro residues" evidence="6">
    <location>
        <begin position="913"/>
        <end position="923"/>
    </location>
</feature>
<evidence type="ECO:0000313" key="9">
    <source>
        <dbReference type="Proteomes" id="UP001176521"/>
    </source>
</evidence>
<keyword evidence="9" id="KW-1185">Reference proteome</keyword>
<evidence type="ECO:0000256" key="1">
    <source>
        <dbReference type="ARBA" id="ARBA00022723"/>
    </source>
</evidence>
<dbReference type="PROSITE" id="PS00518">
    <property type="entry name" value="ZF_RING_1"/>
    <property type="match status" value="1"/>
</dbReference>
<feature type="region of interest" description="Disordered" evidence="6">
    <location>
        <begin position="1391"/>
        <end position="1419"/>
    </location>
</feature>
<dbReference type="GO" id="GO:0005730">
    <property type="term" value="C:nucleolus"/>
    <property type="evidence" value="ECO:0007669"/>
    <property type="project" value="InterPro"/>
</dbReference>